<feature type="transmembrane region" description="Helical" evidence="2">
    <location>
        <begin position="229"/>
        <end position="247"/>
    </location>
</feature>
<feature type="transmembrane region" description="Helical" evidence="2">
    <location>
        <begin position="333"/>
        <end position="351"/>
    </location>
</feature>
<feature type="transmembrane region" description="Helical" evidence="2">
    <location>
        <begin position="123"/>
        <end position="141"/>
    </location>
</feature>
<dbReference type="GO" id="GO:0016747">
    <property type="term" value="F:acyltransferase activity, transferring groups other than amino-acyl groups"/>
    <property type="evidence" value="ECO:0007669"/>
    <property type="project" value="InterPro"/>
</dbReference>
<dbReference type="EMBL" id="WOGU01000017">
    <property type="protein sequence ID" value="MUN64683.1"/>
    <property type="molecule type" value="Genomic_DNA"/>
</dbReference>
<dbReference type="Pfam" id="PF01757">
    <property type="entry name" value="Acyl_transf_3"/>
    <property type="match status" value="1"/>
</dbReference>
<dbReference type="Proteomes" id="UP000436989">
    <property type="component" value="Unassembled WGS sequence"/>
</dbReference>
<keyword evidence="4" id="KW-0012">Acyltransferase</keyword>
<name>A0A6N8GTN7_9MICC</name>
<evidence type="ECO:0000256" key="1">
    <source>
        <dbReference type="SAM" id="MobiDB-lite"/>
    </source>
</evidence>
<gene>
    <name evidence="4" type="ORF">GMA12_16295</name>
</gene>
<keyword evidence="5" id="KW-1185">Reference proteome</keyword>
<feature type="region of interest" description="Disordered" evidence="1">
    <location>
        <begin position="419"/>
        <end position="443"/>
    </location>
</feature>
<evidence type="ECO:0000313" key="4">
    <source>
        <dbReference type="EMBL" id="MUN64683.1"/>
    </source>
</evidence>
<dbReference type="PANTHER" id="PTHR23028">
    <property type="entry name" value="ACETYLTRANSFERASE"/>
    <property type="match status" value="1"/>
</dbReference>
<sequence length="443" mass="48222">MAHIPPYVNQTASCWPCAEVIPSPLVRNSTQACICIAKLVFGWVGARRHCCSCTRRTDPHPAADRTGRAARHLRKAAAVATTLQERLGDRHNRLNAIRLVLASVVIVGHAWPLTGADGPSLELLSDVAVNGFFVLSGYLIAESRTRTRLVPYLWRRFLRIYPAFLVSLLVVAAVFAPLAAALEVKPLDLASAAGFVLSNADLKMSQWGIDGTLTAVPAPDSWNGSLWTLFYEALAYVLIGLVLSLAVAARHARWVLPAMFLAVLVLRPLLEGPLEVTTNLYLNGARLVGYFLAGAAVWAWAGTWRPTWVHVAGAGVVYAVLTDQGWADLYGQLPLAVLLLGLGATPSRNWTTRTDLSYGVYIYAYPVQQLLVLLGTASWGIAVNSVLVLFLTLPLALLSWRLVEKPALRAKTWLDPRDRPDRRVPSPIAEDPHAGAVPGLRPH</sequence>
<keyword evidence="2" id="KW-1133">Transmembrane helix</keyword>
<feature type="domain" description="Acyltransferase 3" evidence="3">
    <location>
        <begin position="93"/>
        <end position="400"/>
    </location>
</feature>
<feature type="transmembrane region" description="Helical" evidence="2">
    <location>
        <begin position="94"/>
        <end position="111"/>
    </location>
</feature>
<dbReference type="InterPro" id="IPR002656">
    <property type="entry name" value="Acyl_transf_3_dom"/>
</dbReference>
<feature type="transmembrane region" description="Helical" evidence="2">
    <location>
        <begin position="381"/>
        <end position="403"/>
    </location>
</feature>
<feature type="transmembrane region" description="Helical" evidence="2">
    <location>
        <begin position="161"/>
        <end position="182"/>
    </location>
</feature>
<evidence type="ECO:0000256" key="2">
    <source>
        <dbReference type="SAM" id="Phobius"/>
    </source>
</evidence>
<keyword evidence="2" id="KW-0472">Membrane</keyword>
<comment type="caution">
    <text evidence="4">The sequence shown here is derived from an EMBL/GenBank/DDBJ whole genome shotgun (WGS) entry which is preliminary data.</text>
</comment>
<accession>A0A6N8GTN7</accession>
<evidence type="ECO:0000259" key="3">
    <source>
        <dbReference type="Pfam" id="PF01757"/>
    </source>
</evidence>
<evidence type="ECO:0000313" key="5">
    <source>
        <dbReference type="Proteomes" id="UP000436989"/>
    </source>
</evidence>
<dbReference type="InterPro" id="IPR050879">
    <property type="entry name" value="Acyltransferase_3"/>
</dbReference>
<organism evidence="4 5">
    <name type="scientific">Kocuria sediminis</name>
    <dbReference type="NCBI Taxonomy" id="1038857"/>
    <lineage>
        <taxon>Bacteria</taxon>
        <taxon>Bacillati</taxon>
        <taxon>Actinomycetota</taxon>
        <taxon>Actinomycetes</taxon>
        <taxon>Micrococcales</taxon>
        <taxon>Micrococcaceae</taxon>
        <taxon>Kocuria</taxon>
    </lineage>
</organism>
<proteinExistence type="predicted"/>
<keyword evidence="4" id="KW-0808">Transferase</keyword>
<feature type="transmembrane region" description="Helical" evidence="2">
    <location>
        <begin position="358"/>
        <end position="375"/>
    </location>
</feature>
<feature type="transmembrane region" description="Helical" evidence="2">
    <location>
        <begin position="282"/>
        <end position="301"/>
    </location>
</feature>
<dbReference type="AlphaFoldDB" id="A0A6N8GTN7"/>
<keyword evidence="2" id="KW-0812">Transmembrane</keyword>
<reference evidence="4 5" key="1">
    <citation type="submission" date="2019-12" db="EMBL/GenBank/DDBJ databases">
        <authorList>
            <person name="Shi Y."/>
        </authorList>
    </citation>
    <scope>NUCLEOTIDE SEQUENCE [LARGE SCALE GENOMIC DNA]</scope>
    <source>
        <strain evidence="4 5">JCM 17929</strain>
    </source>
</reference>
<protein>
    <submittedName>
        <fullName evidence="4">Acyltransferase family protein</fullName>
    </submittedName>
</protein>